<dbReference type="RefSeq" id="WP_157257497.1">
    <property type="nucleotide sequence ID" value="NZ_BBXL01000002.1"/>
</dbReference>
<keyword evidence="1" id="KW-0808">Transferase</keyword>
<dbReference type="InterPro" id="IPR027417">
    <property type="entry name" value="P-loop_NTPase"/>
</dbReference>
<dbReference type="PANTHER" id="PTHR37816:SF3">
    <property type="entry name" value="MODULATES DNA TOPOLOGY"/>
    <property type="match status" value="1"/>
</dbReference>
<gene>
    <name evidence="1" type="ORF">SAMN05444362_10250</name>
</gene>
<dbReference type="Proteomes" id="UP000184480">
    <property type="component" value="Unassembled WGS sequence"/>
</dbReference>
<dbReference type="EMBL" id="FQUC01000002">
    <property type="protein sequence ID" value="SHE72835.1"/>
    <property type="molecule type" value="Genomic_DNA"/>
</dbReference>
<sequence>MIIGNCGAGKSTLAKQLAYRTGLPLIHLDREYYEADWKCPEKEKWNDKVLSLISKPRWILDGNYISSMEIRLKEADLIVFLDIDKWTCLFSVLKRIIQSSGTRDDMTIGCKERLDTEFLRYVWNYNRKIRPRVYDLLDINKEAKLVILKSRKEIRRFIA</sequence>
<dbReference type="STRING" id="1346286.SAMN05444362_10250"/>
<name>A0A1M4VVB8_9BACT</name>
<dbReference type="Gene3D" id="3.40.50.300">
    <property type="entry name" value="P-loop containing nucleotide triphosphate hydrolases"/>
    <property type="match status" value="1"/>
</dbReference>
<reference evidence="2" key="1">
    <citation type="submission" date="2016-11" db="EMBL/GenBank/DDBJ databases">
        <authorList>
            <person name="Varghese N."/>
            <person name="Submissions S."/>
        </authorList>
    </citation>
    <scope>NUCLEOTIDE SEQUENCE [LARGE SCALE GENOMIC DNA]</scope>
    <source>
        <strain evidence="2">DSM 27370</strain>
    </source>
</reference>
<proteinExistence type="predicted"/>
<dbReference type="PANTHER" id="PTHR37816">
    <property type="entry name" value="YALI0E33011P"/>
    <property type="match status" value="1"/>
</dbReference>
<accession>A0A1M4VVB8</accession>
<organism evidence="1 2">
    <name type="scientific">Dysgonomonas macrotermitis</name>
    <dbReference type="NCBI Taxonomy" id="1346286"/>
    <lineage>
        <taxon>Bacteria</taxon>
        <taxon>Pseudomonadati</taxon>
        <taxon>Bacteroidota</taxon>
        <taxon>Bacteroidia</taxon>
        <taxon>Bacteroidales</taxon>
        <taxon>Dysgonomonadaceae</taxon>
        <taxon>Dysgonomonas</taxon>
    </lineage>
</organism>
<dbReference type="InterPro" id="IPR052922">
    <property type="entry name" value="Cytidylate_Kinase-2"/>
</dbReference>
<dbReference type="SUPFAM" id="SSF52540">
    <property type="entry name" value="P-loop containing nucleoside triphosphate hydrolases"/>
    <property type="match status" value="1"/>
</dbReference>
<protein>
    <submittedName>
        <fullName evidence="1">Adenylate kinase</fullName>
    </submittedName>
</protein>
<dbReference type="AlphaFoldDB" id="A0A1M4VVB8"/>
<dbReference type="OrthoDB" id="1201990at2"/>
<keyword evidence="1" id="KW-0418">Kinase</keyword>
<evidence type="ECO:0000313" key="1">
    <source>
        <dbReference type="EMBL" id="SHE72835.1"/>
    </source>
</evidence>
<evidence type="ECO:0000313" key="2">
    <source>
        <dbReference type="Proteomes" id="UP000184480"/>
    </source>
</evidence>
<dbReference type="GO" id="GO:0016301">
    <property type="term" value="F:kinase activity"/>
    <property type="evidence" value="ECO:0007669"/>
    <property type="project" value="UniProtKB-KW"/>
</dbReference>
<keyword evidence="2" id="KW-1185">Reference proteome</keyword>